<dbReference type="AlphaFoldDB" id="A0AAV5LQV5"/>
<proteinExistence type="predicted"/>
<reference evidence="1 2" key="1">
    <citation type="journal article" date="2021" name="Commun. Biol.">
        <title>The genome of Shorea leprosula (Dipterocarpaceae) highlights the ecological relevance of drought in aseasonal tropical rainforests.</title>
        <authorList>
            <person name="Ng K.K.S."/>
            <person name="Kobayashi M.J."/>
            <person name="Fawcett J.A."/>
            <person name="Hatakeyama M."/>
            <person name="Paape T."/>
            <person name="Ng C.H."/>
            <person name="Ang C.C."/>
            <person name="Tnah L.H."/>
            <person name="Lee C.T."/>
            <person name="Nishiyama T."/>
            <person name="Sese J."/>
            <person name="O'Brien M.J."/>
            <person name="Copetti D."/>
            <person name="Mohd Noor M.I."/>
            <person name="Ong R.C."/>
            <person name="Putra M."/>
            <person name="Sireger I.Z."/>
            <person name="Indrioko S."/>
            <person name="Kosugi Y."/>
            <person name="Izuno A."/>
            <person name="Isagi Y."/>
            <person name="Lee S.L."/>
            <person name="Shimizu K.K."/>
        </authorList>
    </citation>
    <scope>NUCLEOTIDE SEQUENCE [LARGE SCALE GENOMIC DNA]</scope>
    <source>
        <strain evidence="1">214</strain>
    </source>
</reference>
<dbReference type="EMBL" id="BPVZ01000137">
    <property type="protein sequence ID" value="GKV39848.1"/>
    <property type="molecule type" value="Genomic_DNA"/>
</dbReference>
<keyword evidence="2" id="KW-1185">Reference proteome</keyword>
<gene>
    <name evidence="1" type="ORF">SLEP1_g47554</name>
</gene>
<comment type="caution">
    <text evidence="1">The sequence shown here is derived from an EMBL/GenBank/DDBJ whole genome shotgun (WGS) entry which is preliminary data.</text>
</comment>
<sequence>MAGPSPEPPSERPACFNAKINGSCKCHEYCSIFHACYMSHGQLYQGLTPLPFPLNSTAHYKTRTDWTQS</sequence>
<organism evidence="1 2">
    <name type="scientific">Rubroshorea leprosula</name>
    <dbReference type="NCBI Taxonomy" id="152421"/>
    <lineage>
        <taxon>Eukaryota</taxon>
        <taxon>Viridiplantae</taxon>
        <taxon>Streptophyta</taxon>
        <taxon>Embryophyta</taxon>
        <taxon>Tracheophyta</taxon>
        <taxon>Spermatophyta</taxon>
        <taxon>Magnoliopsida</taxon>
        <taxon>eudicotyledons</taxon>
        <taxon>Gunneridae</taxon>
        <taxon>Pentapetalae</taxon>
        <taxon>rosids</taxon>
        <taxon>malvids</taxon>
        <taxon>Malvales</taxon>
        <taxon>Dipterocarpaceae</taxon>
        <taxon>Rubroshorea</taxon>
    </lineage>
</organism>
<protein>
    <submittedName>
        <fullName evidence="1">Uncharacterized protein</fullName>
    </submittedName>
</protein>
<accession>A0AAV5LQV5</accession>
<evidence type="ECO:0000313" key="2">
    <source>
        <dbReference type="Proteomes" id="UP001054252"/>
    </source>
</evidence>
<evidence type="ECO:0000313" key="1">
    <source>
        <dbReference type="EMBL" id="GKV39848.1"/>
    </source>
</evidence>
<name>A0AAV5LQV5_9ROSI</name>
<dbReference type="Proteomes" id="UP001054252">
    <property type="component" value="Unassembled WGS sequence"/>
</dbReference>